<sequence>MRLTGVILGEHDVTTDPDCENATIEDTIIHLKYENQTRVNDIALIRLGEPVNFSSDGKFGEVAGWGLTEIKYNSPVLLKVSLPIIHNEECQQKYNGTLIGGQICAGGEAGKDSCSKDSGGPLTYPGQVASGKVRTVQRGIVSVGPKFCGQAGMPAIYTRVSHYMEWILDNIRG</sequence>
<dbReference type="Proteomes" id="UP000037510">
    <property type="component" value="Unassembled WGS sequence"/>
</dbReference>
<dbReference type="PRINTS" id="PR00722">
    <property type="entry name" value="CHYMOTRYPSIN"/>
</dbReference>
<evidence type="ECO:0000256" key="2">
    <source>
        <dbReference type="ARBA" id="ARBA00022723"/>
    </source>
</evidence>
<evidence type="ECO:0000256" key="1">
    <source>
        <dbReference type="ARBA" id="ARBA00022670"/>
    </source>
</evidence>
<dbReference type="InterPro" id="IPR001314">
    <property type="entry name" value="Peptidase_S1A"/>
</dbReference>
<dbReference type="EMBL" id="JTDY01005563">
    <property type="protein sequence ID" value="KOB66881.1"/>
    <property type="molecule type" value="Genomic_DNA"/>
</dbReference>
<evidence type="ECO:0000256" key="4">
    <source>
        <dbReference type="ARBA" id="ARBA00022825"/>
    </source>
</evidence>
<dbReference type="CDD" id="cd00190">
    <property type="entry name" value="Tryp_SPc"/>
    <property type="match status" value="1"/>
</dbReference>
<feature type="non-terminal residue" evidence="10">
    <location>
        <position position="1"/>
    </location>
</feature>
<dbReference type="InterPro" id="IPR043504">
    <property type="entry name" value="Peptidase_S1_PA_chymotrypsin"/>
</dbReference>
<evidence type="ECO:0000259" key="9">
    <source>
        <dbReference type="PROSITE" id="PS50240"/>
    </source>
</evidence>
<protein>
    <recommendedName>
        <fullName evidence="9">Peptidase S1 domain-containing protein</fullName>
    </recommendedName>
</protein>
<dbReference type="Gene3D" id="2.40.10.10">
    <property type="entry name" value="Trypsin-like serine proteases"/>
    <property type="match status" value="2"/>
</dbReference>
<keyword evidence="6" id="KW-0865">Zymogen</keyword>
<comment type="similarity">
    <text evidence="8">Belongs to the peptidase S1 family. CLIP subfamily.</text>
</comment>
<keyword evidence="4" id="KW-0720">Serine protease</keyword>
<dbReference type="SUPFAM" id="SSF50494">
    <property type="entry name" value="Trypsin-like serine proteases"/>
    <property type="match status" value="1"/>
</dbReference>
<dbReference type="GO" id="GO:0006508">
    <property type="term" value="P:proteolysis"/>
    <property type="evidence" value="ECO:0007669"/>
    <property type="project" value="UniProtKB-KW"/>
</dbReference>
<feature type="non-terminal residue" evidence="10">
    <location>
        <position position="173"/>
    </location>
</feature>
<dbReference type="GO" id="GO:0046872">
    <property type="term" value="F:metal ion binding"/>
    <property type="evidence" value="ECO:0007669"/>
    <property type="project" value="UniProtKB-KW"/>
</dbReference>
<evidence type="ECO:0000313" key="10">
    <source>
        <dbReference type="EMBL" id="KOB66881.1"/>
    </source>
</evidence>
<keyword evidence="5" id="KW-0106">Calcium</keyword>
<dbReference type="Pfam" id="PF00089">
    <property type="entry name" value="Trypsin"/>
    <property type="match status" value="1"/>
</dbReference>
<comment type="caution">
    <text evidence="10">The sequence shown here is derived from an EMBL/GenBank/DDBJ whole genome shotgun (WGS) entry which is preliminary data.</text>
</comment>
<keyword evidence="1" id="KW-0645">Protease</keyword>
<dbReference type="PANTHER" id="PTHR24256">
    <property type="entry name" value="TRYPTASE-RELATED"/>
    <property type="match status" value="1"/>
</dbReference>
<dbReference type="STRING" id="104452.A0A0L7KUY0"/>
<dbReference type="GO" id="GO:0004252">
    <property type="term" value="F:serine-type endopeptidase activity"/>
    <property type="evidence" value="ECO:0007669"/>
    <property type="project" value="InterPro"/>
</dbReference>
<name>A0A0L7KUY0_OPEBR</name>
<dbReference type="InterPro" id="IPR001254">
    <property type="entry name" value="Trypsin_dom"/>
</dbReference>
<keyword evidence="2" id="KW-0479">Metal-binding</keyword>
<gene>
    <name evidence="10" type="ORF">OBRU01_15058</name>
</gene>
<evidence type="ECO:0000256" key="6">
    <source>
        <dbReference type="ARBA" id="ARBA00023145"/>
    </source>
</evidence>
<reference evidence="10 11" key="1">
    <citation type="journal article" date="2015" name="Genome Biol. Evol.">
        <title>The genome of winter moth (Operophtera brumata) provides a genomic perspective on sexual dimorphism and phenology.</title>
        <authorList>
            <person name="Derks M.F."/>
            <person name="Smit S."/>
            <person name="Salis L."/>
            <person name="Schijlen E."/>
            <person name="Bossers A."/>
            <person name="Mateman C."/>
            <person name="Pijl A.S."/>
            <person name="de Ridder D."/>
            <person name="Groenen M.A."/>
            <person name="Visser M.E."/>
            <person name="Megens H.J."/>
        </authorList>
    </citation>
    <scope>NUCLEOTIDE SEQUENCE [LARGE SCALE GENOMIC DNA]</scope>
    <source>
        <strain evidence="10">WM2013NL</strain>
        <tissue evidence="10">Head and thorax</tissue>
    </source>
</reference>
<accession>A0A0L7KUY0</accession>
<dbReference type="InterPro" id="IPR051487">
    <property type="entry name" value="Ser/Thr_Proteases_Immune/Dev"/>
</dbReference>
<organism evidence="10 11">
    <name type="scientific">Operophtera brumata</name>
    <name type="common">Winter moth</name>
    <name type="synonym">Phalaena brumata</name>
    <dbReference type="NCBI Taxonomy" id="104452"/>
    <lineage>
        <taxon>Eukaryota</taxon>
        <taxon>Metazoa</taxon>
        <taxon>Ecdysozoa</taxon>
        <taxon>Arthropoda</taxon>
        <taxon>Hexapoda</taxon>
        <taxon>Insecta</taxon>
        <taxon>Pterygota</taxon>
        <taxon>Neoptera</taxon>
        <taxon>Endopterygota</taxon>
        <taxon>Lepidoptera</taxon>
        <taxon>Glossata</taxon>
        <taxon>Ditrysia</taxon>
        <taxon>Geometroidea</taxon>
        <taxon>Geometridae</taxon>
        <taxon>Larentiinae</taxon>
        <taxon>Operophtera</taxon>
    </lineage>
</organism>
<feature type="domain" description="Peptidase S1" evidence="9">
    <location>
        <begin position="1"/>
        <end position="172"/>
    </location>
</feature>
<evidence type="ECO:0000313" key="11">
    <source>
        <dbReference type="Proteomes" id="UP000037510"/>
    </source>
</evidence>
<evidence type="ECO:0000256" key="5">
    <source>
        <dbReference type="ARBA" id="ARBA00022837"/>
    </source>
</evidence>
<evidence type="ECO:0000256" key="3">
    <source>
        <dbReference type="ARBA" id="ARBA00022801"/>
    </source>
</evidence>
<keyword evidence="11" id="KW-1185">Reference proteome</keyword>
<evidence type="ECO:0000256" key="8">
    <source>
        <dbReference type="ARBA" id="ARBA00024195"/>
    </source>
</evidence>
<proteinExistence type="inferred from homology"/>
<dbReference type="PROSITE" id="PS50240">
    <property type="entry name" value="TRYPSIN_DOM"/>
    <property type="match status" value="1"/>
</dbReference>
<dbReference type="SMART" id="SM00020">
    <property type="entry name" value="Tryp_SPc"/>
    <property type="match status" value="1"/>
</dbReference>
<dbReference type="FunFam" id="2.40.10.10:FF:000078">
    <property type="entry name" value="Serine protease H137"/>
    <property type="match status" value="1"/>
</dbReference>
<dbReference type="AlphaFoldDB" id="A0A0L7KUY0"/>
<keyword evidence="7" id="KW-1015">Disulfide bond</keyword>
<evidence type="ECO:0000256" key="7">
    <source>
        <dbReference type="ARBA" id="ARBA00023157"/>
    </source>
</evidence>
<keyword evidence="3" id="KW-0378">Hydrolase</keyword>
<dbReference type="InterPro" id="IPR009003">
    <property type="entry name" value="Peptidase_S1_PA"/>
</dbReference>